<evidence type="ECO:0000256" key="1">
    <source>
        <dbReference type="SAM" id="SignalP"/>
    </source>
</evidence>
<accession>A0ABD3NEW1</accession>
<keyword evidence="1" id="KW-0732">Signal</keyword>
<sequence length="221" mass="24403">MARSTLGILLINALFNPLVSCGSIHDSRRFAAATASRIDQPEASETPPIQTTDIPCTPDEMNETGECPSPFAPKFTPGDIIELYNVDSPDIQIVFPSIVNGRVVSSEGTTYHITKTTDGRVVNSIPERHVHHYKPYEIGSDALCNVGEFTPPDKPSSVRSRPIIFQCTVLGYEPAADKGAMMLQGTYEVKVKDTRMNEEYVTTVPVWKMQRHYLASAQSEK</sequence>
<proteinExistence type="predicted"/>
<evidence type="ECO:0000313" key="2">
    <source>
        <dbReference type="EMBL" id="KAL3773606.1"/>
    </source>
</evidence>
<gene>
    <name evidence="2" type="ORF">ACHAWO_010802</name>
</gene>
<name>A0ABD3NEW1_9STRA</name>
<dbReference type="AlphaFoldDB" id="A0ABD3NEW1"/>
<reference evidence="2 3" key="1">
    <citation type="submission" date="2024-10" db="EMBL/GenBank/DDBJ databases">
        <title>Updated reference genomes for cyclostephanoid diatoms.</title>
        <authorList>
            <person name="Roberts W.R."/>
            <person name="Alverson A.J."/>
        </authorList>
    </citation>
    <scope>NUCLEOTIDE SEQUENCE [LARGE SCALE GENOMIC DNA]</scope>
    <source>
        <strain evidence="2 3">AJA010-31</strain>
    </source>
</reference>
<protein>
    <submittedName>
        <fullName evidence="2">Uncharacterized protein</fullName>
    </submittedName>
</protein>
<comment type="caution">
    <text evidence="2">The sequence shown here is derived from an EMBL/GenBank/DDBJ whole genome shotgun (WGS) entry which is preliminary data.</text>
</comment>
<dbReference type="EMBL" id="JALLPJ020001227">
    <property type="protein sequence ID" value="KAL3773606.1"/>
    <property type="molecule type" value="Genomic_DNA"/>
</dbReference>
<feature type="chain" id="PRO_5044750353" evidence="1">
    <location>
        <begin position="22"/>
        <end position="221"/>
    </location>
</feature>
<keyword evidence="3" id="KW-1185">Reference proteome</keyword>
<organism evidence="2 3">
    <name type="scientific">Cyclotella atomus</name>
    <dbReference type="NCBI Taxonomy" id="382360"/>
    <lineage>
        <taxon>Eukaryota</taxon>
        <taxon>Sar</taxon>
        <taxon>Stramenopiles</taxon>
        <taxon>Ochrophyta</taxon>
        <taxon>Bacillariophyta</taxon>
        <taxon>Coscinodiscophyceae</taxon>
        <taxon>Thalassiosirophycidae</taxon>
        <taxon>Stephanodiscales</taxon>
        <taxon>Stephanodiscaceae</taxon>
        <taxon>Cyclotella</taxon>
    </lineage>
</organism>
<dbReference type="Proteomes" id="UP001530400">
    <property type="component" value="Unassembled WGS sequence"/>
</dbReference>
<feature type="signal peptide" evidence="1">
    <location>
        <begin position="1"/>
        <end position="21"/>
    </location>
</feature>
<evidence type="ECO:0000313" key="3">
    <source>
        <dbReference type="Proteomes" id="UP001530400"/>
    </source>
</evidence>